<accession>A0A4Z1T189</accession>
<dbReference type="Pfam" id="PF00023">
    <property type="entry name" value="Ank"/>
    <property type="match status" value="1"/>
</dbReference>
<evidence type="ECO:0000313" key="8">
    <source>
        <dbReference type="Proteomes" id="UP000315496"/>
    </source>
</evidence>
<dbReference type="OrthoDB" id="1431934at2759"/>
<keyword evidence="3" id="KW-0833">Ubl conjugation pathway</keyword>
<keyword evidence="8" id="KW-1185">Reference proteome</keyword>
<comment type="caution">
    <text evidence="7">The sequence shown here is derived from an EMBL/GenBank/DDBJ whole genome shotgun (WGS) entry which is preliminary data.</text>
</comment>
<organism evidence="7 8">
    <name type="scientific">Giardia muris</name>
    <dbReference type="NCBI Taxonomy" id="5742"/>
    <lineage>
        <taxon>Eukaryota</taxon>
        <taxon>Metamonada</taxon>
        <taxon>Diplomonadida</taxon>
        <taxon>Hexamitidae</taxon>
        <taxon>Giardiinae</taxon>
        <taxon>Giardia</taxon>
    </lineage>
</organism>
<proteinExistence type="predicted"/>
<dbReference type="SMART" id="SM00248">
    <property type="entry name" value="ANK"/>
    <property type="match status" value="3"/>
</dbReference>
<dbReference type="Pfam" id="PF12796">
    <property type="entry name" value="Ank_2"/>
    <property type="match status" value="1"/>
</dbReference>
<evidence type="ECO:0000313" key="7">
    <source>
        <dbReference type="EMBL" id="TNJ30735.1"/>
    </source>
</evidence>
<evidence type="ECO:0000256" key="2">
    <source>
        <dbReference type="ARBA" id="ARBA00022771"/>
    </source>
</evidence>
<dbReference type="InterPro" id="IPR027417">
    <property type="entry name" value="P-loop_NTPase"/>
</dbReference>
<sequence>MPPPRTLIEAAKIGNLEAVRRLQAEVTRRDDLGYTALMLAAESGHSDVVRFLLNFEAEMQGRDGITALMLAAENGHLNCVIALRDIEGHMVDDNGRTAYDYAISQNNFEAANFLVPDISGQRQSVQHLPSCREIAELLRSEDTHGISDDLAFMLTEEYWTEAYSNWDLPNLSLDAKYLICELLRGQKQHYIHTIVDFMYDWTMLRSAIKALGNGSSLYYRTVDRFRCPISFNRARMLERMRDSEDKLAEVLVTMEPMFVITGMRLASHEPEEVSINCHSTHLPLPAFRLRAEVLDVCMNRRPEFLIVSGPAGCGLVPCIPTFLTELIHCQGGPRIVILVQSLNAAVSARPISIVLSSIGGVVPKVGDVEQLVRDALNGQHPDIPKLCLLDYDTAIRLSASFPGIGAVATFILDEAHLCRSDTDILWALLRSRGRIQDTLPSATLLATGPVPDFLNDGRAELFVLDDPSVYTVTSRAVTLPGINALQEVVQRELIDIIARMYTGNVERGDIVVFYPGATGSADLARSFYNSRNGLENTAEWRLAGSARIHPITQLSHGCTSVEDLYGRLRHMCNEMSENQERTTLVIMCVGRDNSSRVIRNFIARALPDDLHKWVLKVVLLPERADSANDFQRVAAVLETGYCEVRILDPITQIPRVGVKPISHAERTLRLGCLGRICAGTAVCIEPLGGLTARPHREIEAEDLVTLVLRTRKQGVLLENIAEALGLARDSVIGAITHLQNIGCLSSRGEITDYGKRISAVVGLSPDYALLFLEIAGGDKAHAVAFLVLLYVIVIPRLVDPEAEVTLPQDRCPESDIVTLVRALLLAMATGDIDTICQEWGLVRWSVQTLSQNVRTTLKGLSRFANEKSFATASRLDNETLLGLTDRLLERVMGDNAIFRGAHHLTFRRLILAGRRPENGTPLVAAEMALPNDMRVIADPSPWSGGAPAFWGEALALSVEETRQGRRGMLLHRWPPTGAEQRVGSIQVSREIAFATGSPYADALLDRAYLDGKYGNALQPIGSTGAANYLILGGQSPSELNSVGAYICFQAAGGFTVARQAAEDALSVAGPVLCLTPRTILAGLADLPAAVEIIDPSQTVQEVEVYINGRENVPKAYALNRKGITFLANNFVTHGPGVYPRIRVAVICQPPMRNEEYRLTVHKTADRLATPNPVFNMRRGVVGSPRLCGNVRTGANEGRLVLLVDPALLEDPTVKRGISSLTTVDLFVENLNAIQSDAPEVVEGGDMVEDLETAFGAMMEEKEILFRFDGGMLYFDFNEQLFNLGDALQLIQYNSDHGALGFITPLSLNDVISTMETLFLQDSSITADVDSGMVAVRSLDGGATVLTDEVLDQLKWNASALIGDDRVSASRCGPQGASLYLPQTAMLEDGIVYNISDGLFLELTDAEIINVFRFTIPICYDHNQVRQIARRFGVFISSVGVADGVQRRDLVVRVRGAHAAMAFDKELTRAFESQKVTRIYTDTTCLPAAALEHPDVQPLLREFLAKEHLEVRGGVFYGDERSQARFSAPGRKIHELLHLPLALLSIQGIRIPHLRRRLAEAGHDRWLIDVPSLQLVVPEAARDDAEEFIDKIRGDHAPNDDMIHCLFACATQIDSGVMVPTLHSDGHCVGATSLCLGCLESGLQHHLREFYPGGGIFARLDYPQRIDSLTFTHARLNAPEHVTPFAGSFARFVGDRICGALLNRWLHVAASQVIFTNRNIFDWCPNHPMIPIIRGDRADDAGMSTRCPVSGCGLGYHVPCRKWHKDNNCDSRIAEIPPNMKECPWCKALVEKVSGCNRITCVCGRNFCWVCGSGYKTSNETYAHLIAAHGGYYG</sequence>
<dbReference type="PANTHER" id="PTHR24120:SF4">
    <property type="entry name" value="GH07239P"/>
    <property type="match status" value="1"/>
</dbReference>
<dbReference type="Proteomes" id="UP000315496">
    <property type="component" value="Chromosome 1"/>
</dbReference>
<dbReference type="SUPFAM" id="SSF48403">
    <property type="entry name" value="Ankyrin repeat"/>
    <property type="match status" value="1"/>
</dbReference>
<evidence type="ECO:0000256" key="1">
    <source>
        <dbReference type="ARBA" id="ARBA00022723"/>
    </source>
</evidence>
<keyword evidence="2" id="KW-0863">Zinc-finger</keyword>
<feature type="domain" description="IBR" evidence="6">
    <location>
        <begin position="1760"/>
        <end position="1830"/>
    </location>
</feature>
<evidence type="ECO:0000256" key="5">
    <source>
        <dbReference type="PROSITE-ProRule" id="PRU00023"/>
    </source>
</evidence>
<evidence type="ECO:0000256" key="4">
    <source>
        <dbReference type="ARBA" id="ARBA00022833"/>
    </source>
</evidence>
<dbReference type="InterPro" id="IPR002110">
    <property type="entry name" value="Ankyrin_rpt"/>
</dbReference>
<dbReference type="VEuPathDB" id="GiardiaDB:GMRT_15381"/>
<name>A0A4Z1T189_GIAMU</name>
<feature type="repeat" description="ANK" evidence="5">
    <location>
        <begin position="32"/>
        <end position="64"/>
    </location>
</feature>
<dbReference type="InterPro" id="IPR002867">
    <property type="entry name" value="IBR_dom"/>
</dbReference>
<dbReference type="Gene3D" id="3.40.50.300">
    <property type="entry name" value="P-loop containing nucleotide triphosphate hydrolases"/>
    <property type="match status" value="2"/>
</dbReference>
<dbReference type="SMART" id="SM00647">
    <property type="entry name" value="IBR"/>
    <property type="match status" value="1"/>
</dbReference>
<reference evidence="7 8" key="1">
    <citation type="submission" date="2019-05" db="EMBL/GenBank/DDBJ databases">
        <title>The compact genome of Giardia muris reveals important steps in the evolution of intestinal protozoan parasites.</title>
        <authorList>
            <person name="Xu F."/>
            <person name="Jimenez-Gonzalez A."/>
            <person name="Einarsson E."/>
            <person name="Astvaldsson A."/>
            <person name="Peirasmaki D."/>
            <person name="Eckmann L."/>
            <person name="Andersson J.O."/>
            <person name="Svard S.G."/>
            <person name="Jerlstrom-Hultqvist J."/>
        </authorList>
    </citation>
    <scope>NUCLEOTIDE SEQUENCE [LARGE SCALE GENOMIC DNA]</scope>
    <source>
        <strain evidence="7 8">Roberts-Thomson</strain>
    </source>
</reference>
<dbReference type="EMBL" id="VDLU01000001">
    <property type="protein sequence ID" value="TNJ30735.1"/>
    <property type="molecule type" value="Genomic_DNA"/>
</dbReference>
<gene>
    <name evidence="7" type="ORF">GMRT_15381</name>
</gene>
<evidence type="ECO:0000256" key="3">
    <source>
        <dbReference type="ARBA" id="ARBA00022786"/>
    </source>
</evidence>
<protein>
    <submittedName>
        <fullName evidence="7">Ankyrin repeat protein 3</fullName>
    </submittedName>
</protein>
<keyword evidence="5" id="KW-0040">ANK repeat</keyword>
<dbReference type="SUPFAM" id="SSF57850">
    <property type="entry name" value="RING/U-box"/>
    <property type="match status" value="1"/>
</dbReference>
<dbReference type="GO" id="GO:0008270">
    <property type="term" value="F:zinc ion binding"/>
    <property type="evidence" value="ECO:0007669"/>
    <property type="project" value="UniProtKB-KW"/>
</dbReference>
<dbReference type="SUPFAM" id="SSF52540">
    <property type="entry name" value="P-loop containing nucleoside triphosphate hydrolases"/>
    <property type="match status" value="1"/>
</dbReference>
<dbReference type="PROSITE" id="PS50088">
    <property type="entry name" value="ANK_REPEAT"/>
    <property type="match status" value="1"/>
</dbReference>
<dbReference type="PROSITE" id="PS50297">
    <property type="entry name" value="ANK_REP_REGION"/>
    <property type="match status" value="1"/>
</dbReference>
<keyword evidence="1" id="KW-0479">Metal-binding</keyword>
<dbReference type="Gene3D" id="1.25.40.20">
    <property type="entry name" value="Ankyrin repeat-containing domain"/>
    <property type="match status" value="1"/>
</dbReference>
<dbReference type="PANTHER" id="PTHR24120">
    <property type="entry name" value="GH07239P"/>
    <property type="match status" value="1"/>
</dbReference>
<keyword evidence="4" id="KW-0862">Zinc</keyword>
<dbReference type="Pfam" id="PF26200">
    <property type="entry name" value="Rcat_RNF216"/>
    <property type="match status" value="1"/>
</dbReference>
<evidence type="ECO:0000259" key="6">
    <source>
        <dbReference type="SMART" id="SM00647"/>
    </source>
</evidence>
<dbReference type="InterPro" id="IPR036770">
    <property type="entry name" value="Ankyrin_rpt-contain_sf"/>
</dbReference>
<dbReference type="Gene3D" id="1.20.120.1750">
    <property type="match status" value="1"/>
</dbReference>